<dbReference type="PANTHER" id="PTHR39168">
    <property type="entry name" value="TRANSCRIPTIONAL REGULATOR-RELATED"/>
    <property type="match status" value="1"/>
</dbReference>
<dbReference type="GO" id="GO:0010288">
    <property type="term" value="P:response to lead ion"/>
    <property type="evidence" value="ECO:0007669"/>
    <property type="project" value="TreeGrafter"/>
</dbReference>
<organism evidence="1 2">
    <name type="scientific">Ralstonia insidiosa</name>
    <dbReference type="NCBI Taxonomy" id="190721"/>
    <lineage>
        <taxon>Bacteria</taxon>
        <taxon>Pseudomonadati</taxon>
        <taxon>Pseudomonadota</taxon>
        <taxon>Betaproteobacteria</taxon>
        <taxon>Burkholderiales</taxon>
        <taxon>Burkholderiaceae</taxon>
        <taxon>Ralstonia</taxon>
    </lineage>
</organism>
<evidence type="ECO:0000313" key="2">
    <source>
        <dbReference type="Proteomes" id="UP000078572"/>
    </source>
</evidence>
<dbReference type="PROSITE" id="PS50987">
    <property type="entry name" value="HTH_ARSR_2"/>
    <property type="match status" value="1"/>
</dbReference>
<dbReference type="InterPro" id="IPR036390">
    <property type="entry name" value="WH_DNA-bd_sf"/>
</dbReference>
<dbReference type="STRING" id="190721.ACS15_5492"/>
<reference evidence="2" key="1">
    <citation type="submission" date="2016-06" db="EMBL/GenBank/DDBJ databases">
        <authorList>
            <person name="Xu Y."/>
            <person name="Nagy A."/>
            <person name="Yan X."/>
            <person name="Kim S.W."/>
            <person name="Haley B."/>
            <person name="Liu N.T."/>
            <person name="Nou X."/>
        </authorList>
    </citation>
    <scope>NUCLEOTIDE SEQUENCE [LARGE SCALE GENOMIC DNA]</scope>
    <source>
        <strain evidence="2">ATCC 49129</strain>
    </source>
</reference>
<evidence type="ECO:0000313" key="1">
    <source>
        <dbReference type="EMBL" id="ANJ75775.1"/>
    </source>
</evidence>
<name>A0A192A5L1_9RALS</name>
<dbReference type="GO" id="GO:0003677">
    <property type="term" value="F:DNA binding"/>
    <property type="evidence" value="ECO:0007669"/>
    <property type="project" value="TreeGrafter"/>
</dbReference>
<protein>
    <submittedName>
        <fullName evidence="1">Transcriptional regulator</fullName>
    </submittedName>
</protein>
<dbReference type="GO" id="GO:0046686">
    <property type="term" value="P:response to cadmium ion"/>
    <property type="evidence" value="ECO:0007669"/>
    <property type="project" value="TreeGrafter"/>
</dbReference>
<dbReference type="GeneID" id="61529351"/>
<dbReference type="CDD" id="cd00090">
    <property type="entry name" value="HTH_ARSR"/>
    <property type="match status" value="1"/>
</dbReference>
<dbReference type="InterPro" id="IPR052543">
    <property type="entry name" value="HTH_Metal-responsive_Reg"/>
</dbReference>
<dbReference type="InterPro" id="IPR036388">
    <property type="entry name" value="WH-like_DNA-bd_sf"/>
</dbReference>
<dbReference type="Gene3D" id="1.10.10.10">
    <property type="entry name" value="Winged helix-like DNA-binding domain superfamily/Winged helix DNA-binding domain"/>
    <property type="match status" value="1"/>
</dbReference>
<gene>
    <name evidence="1" type="ORF">A9Y76_25230</name>
</gene>
<accession>A0A192A5L1</accession>
<dbReference type="InterPro" id="IPR011991">
    <property type="entry name" value="ArsR-like_HTH"/>
</dbReference>
<sequence length="241" mass="26079">MSHLNSFSGTAFLIADPARAAMLTALLDGRALPAGELAHAAGVTAQTASTHLAKLLDGGLLAVETEGRHRYFRLAGGHVAQVLEHLAAITPTAAVRRTAPSPKARELGFCRCCYDHLAGQVGVAVTQALQSRGYLLPMPDKQYEISTAGVIWFGDMGLDVGGIRSTRRGLARQCLDWTERTHHLAGPLGVQFLHRLCDAGWMLRSRNSRAVLVTPKGWQELHQRLGVDEATVRSEAEHRHA</sequence>
<dbReference type="SMART" id="SM00418">
    <property type="entry name" value="HTH_ARSR"/>
    <property type="match status" value="1"/>
</dbReference>
<dbReference type="EMBL" id="CP016023">
    <property type="protein sequence ID" value="ANJ75775.1"/>
    <property type="molecule type" value="Genomic_DNA"/>
</dbReference>
<dbReference type="Proteomes" id="UP000078572">
    <property type="component" value="Chromosome 2"/>
</dbReference>
<dbReference type="Pfam" id="PF12840">
    <property type="entry name" value="HTH_20"/>
    <property type="match status" value="1"/>
</dbReference>
<proteinExistence type="predicted"/>
<keyword evidence="2" id="KW-1185">Reference proteome</keyword>
<dbReference type="SUPFAM" id="SSF46785">
    <property type="entry name" value="Winged helix' DNA-binding domain"/>
    <property type="match status" value="1"/>
</dbReference>
<dbReference type="GO" id="GO:0003700">
    <property type="term" value="F:DNA-binding transcription factor activity"/>
    <property type="evidence" value="ECO:0007669"/>
    <property type="project" value="InterPro"/>
</dbReference>
<dbReference type="InterPro" id="IPR001845">
    <property type="entry name" value="HTH_ArsR_DNA-bd_dom"/>
</dbReference>
<dbReference type="GO" id="GO:0097063">
    <property type="term" value="F:cadmium ion sensor activity"/>
    <property type="evidence" value="ECO:0007669"/>
    <property type="project" value="TreeGrafter"/>
</dbReference>
<dbReference type="GO" id="GO:0032791">
    <property type="term" value="F:lead ion binding"/>
    <property type="evidence" value="ECO:0007669"/>
    <property type="project" value="TreeGrafter"/>
</dbReference>
<dbReference type="AlphaFoldDB" id="A0A192A5L1"/>
<dbReference type="OrthoDB" id="9797716at2"/>
<dbReference type="PANTHER" id="PTHR39168:SF1">
    <property type="entry name" value="TRANSCRIPTIONAL REGULATORY PROTEIN"/>
    <property type="match status" value="1"/>
</dbReference>
<dbReference type="RefSeq" id="WP_064808583.1">
    <property type="nucleotide sequence ID" value="NZ_CP016023.1"/>
</dbReference>